<dbReference type="EMBL" id="FNIG01000005">
    <property type="protein sequence ID" value="SDN52043.1"/>
    <property type="molecule type" value="Genomic_DNA"/>
</dbReference>
<dbReference type="PANTHER" id="PTHR43054:SF1">
    <property type="entry name" value="SCYLLO-INOSITOL 2-DEHYDROGENASE (NADP(+)) IOLU"/>
    <property type="match status" value="1"/>
</dbReference>
<dbReference type="PANTHER" id="PTHR43054">
    <property type="match status" value="1"/>
</dbReference>
<dbReference type="Pfam" id="PF01408">
    <property type="entry name" value="GFO_IDH_MocA"/>
    <property type="match status" value="1"/>
</dbReference>
<dbReference type="AlphaFoldDB" id="A0A1H0C2F5"/>
<dbReference type="SUPFAM" id="SSF51735">
    <property type="entry name" value="NAD(P)-binding Rossmann-fold domains"/>
    <property type="match status" value="1"/>
</dbReference>
<dbReference type="Gene3D" id="3.30.360.10">
    <property type="entry name" value="Dihydrodipicolinate Reductase, domain 2"/>
    <property type="match status" value="1"/>
</dbReference>
<sequence>MPKVISFATVGTGKITRKFIEAASHVDGIQLYGVHSRSEDKANQFALDHGVERYYTDLNEMAEEPEIDCVYIASPNSLHYEQAQLFLSHGKHVICEKPMFTTTKEWELSYRLAEQKGVKLLEAVRNIYTPNFERLADQLHQIGQIRSAYLHRNRYSSRYDQFLEGHVDRVFTKEFAGGALMDLGVYPLTLAIALFGEPQASTYFPTLLRSGVDGAGTLVLQYEDFNCTIMCSKISTSYNQSEIHGEKGTIAMDQVAPISKIDFIDLKEPSKNRVSVKEHELDMIYEIQAFVDMMNGMRQQQYEENREIHRIVVHILEKVRRENQIDSV</sequence>
<dbReference type="Proteomes" id="UP000199334">
    <property type="component" value="Unassembled WGS sequence"/>
</dbReference>
<feature type="domain" description="GFO/IDH/MocA-like oxidoreductase" evidence="2">
    <location>
        <begin position="141"/>
        <end position="250"/>
    </location>
</feature>
<gene>
    <name evidence="3" type="ORF">SAMN05216498_2483</name>
</gene>
<protein>
    <submittedName>
        <fullName evidence="3">Predicted dehydrogenase</fullName>
    </submittedName>
</protein>
<dbReference type="GO" id="GO:0000166">
    <property type="term" value="F:nucleotide binding"/>
    <property type="evidence" value="ECO:0007669"/>
    <property type="project" value="InterPro"/>
</dbReference>
<dbReference type="STRING" id="237069.SAMN05216498_2483"/>
<keyword evidence="4" id="KW-1185">Reference proteome</keyword>
<dbReference type="SUPFAM" id="SSF55347">
    <property type="entry name" value="Glyceraldehyde-3-phosphate dehydrogenase-like, C-terminal domain"/>
    <property type="match status" value="1"/>
</dbReference>
<feature type="domain" description="Gfo/Idh/MocA-like oxidoreductase N-terminal" evidence="1">
    <location>
        <begin position="6"/>
        <end position="121"/>
    </location>
</feature>
<dbReference type="InterPro" id="IPR055170">
    <property type="entry name" value="GFO_IDH_MocA-like_dom"/>
</dbReference>
<dbReference type="InterPro" id="IPR000683">
    <property type="entry name" value="Gfo/Idh/MocA-like_OxRdtase_N"/>
</dbReference>
<organism evidence="3 4">
    <name type="scientific">Tenuibacillus multivorans</name>
    <dbReference type="NCBI Taxonomy" id="237069"/>
    <lineage>
        <taxon>Bacteria</taxon>
        <taxon>Bacillati</taxon>
        <taxon>Bacillota</taxon>
        <taxon>Bacilli</taxon>
        <taxon>Bacillales</taxon>
        <taxon>Bacillaceae</taxon>
        <taxon>Tenuibacillus</taxon>
    </lineage>
</organism>
<evidence type="ECO:0000259" key="1">
    <source>
        <dbReference type="Pfam" id="PF01408"/>
    </source>
</evidence>
<evidence type="ECO:0000313" key="4">
    <source>
        <dbReference type="Proteomes" id="UP000199334"/>
    </source>
</evidence>
<evidence type="ECO:0000259" key="2">
    <source>
        <dbReference type="Pfam" id="PF22725"/>
    </source>
</evidence>
<dbReference type="OrthoDB" id="9815825at2"/>
<name>A0A1H0C2F5_9BACI</name>
<dbReference type="Gene3D" id="3.40.50.720">
    <property type="entry name" value="NAD(P)-binding Rossmann-like Domain"/>
    <property type="match status" value="1"/>
</dbReference>
<evidence type="ECO:0000313" key="3">
    <source>
        <dbReference type="EMBL" id="SDN52043.1"/>
    </source>
</evidence>
<dbReference type="InterPro" id="IPR036291">
    <property type="entry name" value="NAD(P)-bd_dom_sf"/>
</dbReference>
<proteinExistence type="predicted"/>
<accession>A0A1H0C2F5</accession>
<reference evidence="3 4" key="1">
    <citation type="submission" date="2016-10" db="EMBL/GenBank/DDBJ databases">
        <authorList>
            <person name="de Groot N.N."/>
        </authorList>
    </citation>
    <scope>NUCLEOTIDE SEQUENCE [LARGE SCALE GENOMIC DNA]</scope>
    <source>
        <strain evidence="3 4">CGMCC 1.3442</strain>
    </source>
</reference>
<dbReference type="Pfam" id="PF22725">
    <property type="entry name" value="GFO_IDH_MocA_C3"/>
    <property type="match status" value="1"/>
</dbReference>
<dbReference type="RefSeq" id="WP_093856897.1">
    <property type="nucleotide sequence ID" value="NZ_BJVZ01000015.1"/>
</dbReference>